<accession>A0A9J6P5G9</accession>
<dbReference type="PANTHER" id="PTHR42983:SF1">
    <property type="entry name" value="IRON-MOLYBDENUM PROTEIN"/>
    <property type="match status" value="1"/>
</dbReference>
<sequence length="121" mass="12955">MKIAISSMGNTREEIMDMRFGRCGYFIIHDTETGESYSVNNNGLDASGGAGITAAQQVVNENVETIITGNLGPNAFKIISAAGIKVFKGSKNSKIEEIVKAYIRNELDEINTPGKAHMGTA</sequence>
<dbReference type="Proteomes" id="UP001056429">
    <property type="component" value="Unassembled WGS sequence"/>
</dbReference>
<dbReference type="InterPro" id="IPR033913">
    <property type="entry name" value="MTH1175_dom"/>
</dbReference>
<reference evidence="2" key="2">
    <citation type="submission" date="2021-04" db="EMBL/GenBank/DDBJ databases">
        <authorList>
            <person name="Dong X."/>
        </authorList>
    </citation>
    <scope>NUCLEOTIDE SEQUENCE</scope>
    <source>
        <strain evidence="2">ZWT</strain>
    </source>
</reference>
<feature type="domain" description="Dinitrogenase iron-molybdenum cofactor biosynthesis" evidence="1">
    <location>
        <begin position="14"/>
        <end position="103"/>
    </location>
</feature>
<dbReference type="PANTHER" id="PTHR42983">
    <property type="entry name" value="DINITROGENASE IRON-MOLYBDENUM COFACTOR PROTEIN-RELATED"/>
    <property type="match status" value="1"/>
</dbReference>
<evidence type="ECO:0000313" key="3">
    <source>
        <dbReference type="Proteomes" id="UP001056429"/>
    </source>
</evidence>
<proteinExistence type="predicted"/>
<dbReference type="EMBL" id="JAGSOJ010000004">
    <property type="protein sequence ID" value="MCM1991508.1"/>
    <property type="molecule type" value="Genomic_DNA"/>
</dbReference>
<reference evidence="2" key="1">
    <citation type="journal article" date="2021" name="mSystems">
        <title>Bacteria and Archaea Synergistically Convert Glycine Betaine to Biogenic Methane in the Formosa Cold Seep of the South China Sea.</title>
        <authorList>
            <person name="Li L."/>
            <person name="Zhang W."/>
            <person name="Zhang S."/>
            <person name="Song L."/>
            <person name="Sun Q."/>
            <person name="Zhang H."/>
            <person name="Xiang H."/>
            <person name="Dong X."/>
        </authorList>
    </citation>
    <scope>NUCLEOTIDE SEQUENCE</scope>
    <source>
        <strain evidence="2">ZWT</strain>
    </source>
</reference>
<dbReference type="CDD" id="cd00851">
    <property type="entry name" value="MTH1175"/>
    <property type="match status" value="1"/>
</dbReference>
<comment type="caution">
    <text evidence="2">The sequence shown here is derived from an EMBL/GenBank/DDBJ whole genome shotgun (WGS) entry which is preliminary data.</text>
</comment>
<dbReference type="InterPro" id="IPR003731">
    <property type="entry name" value="Di-Nase_FeMo-co_biosynth"/>
</dbReference>
<protein>
    <submittedName>
        <fullName evidence="2">NifB/NifX family molybdenum-iron cluster-binding protein</fullName>
    </submittedName>
</protein>
<name>A0A9J6P5G9_9CLOT</name>
<dbReference type="Pfam" id="PF02579">
    <property type="entry name" value="Nitro_FeMo-Co"/>
    <property type="match status" value="1"/>
</dbReference>
<dbReference type="RefSeq" id="WP_250860628.1">
    <property type="nucleotide sequence ID" value="NZ_JAGSOJ010000004.1"/>
</dbReference>
<keyword evidence="3" id="KW-1185">Reference proteome</keyword>
<dbReference type="SUPFAM" id="SSF53146">
    <property type="entry name" value="Nitrogenase accessory factor-like"/>
    <property type="match status" value="1"/>
</dbReference>
<gene>
    <name evidence="2" type="ORF">KDK92_17370</name>
</gene>
<organism evidence="2 3">
    <name type="scientific">Oceanirhabdus seepicola</name>
    <dbReference type="NCBI Taxonomy" id="2828781"/>
    <lineage>
        <taxon>Bacteria</taxon>
        <taxon>Bacillati</taxon>
        <taxon>Bacillota</taxon>
        <taxon>Clostridia</taxon>
        <taxon>Eubacteriales</taxon>
        <taxon>Clostridiaceae</taxon>
        <taxon>Oceanirhabdus</taxon>
    </lineage>
</organism>
<dbReference type="InterPro" id="IPR036105">
    <property type="entry name" value="DiNase_FeMo-co_biosyn_sf"/>
</dbReference>
<evidence type="ECO:0000259" key="1">
    <source>
        <dbReference type="Pfam" id="PF02579"/>
    </source>
</evidence>
<evidence type="ECO:0000313" key="2">
    <source>
        <dbReference type="EMBL" id="MCM1991508.1"/>
    </source>
</evidence>
<dbReference type="Gene3D" id="3.30.420.130">
    <property type="entry name" value="Dinitrogenase iron-molybdenum cofactor biosynthesis domain"/>
    <property type="match status" value="1"/>
</dbReference>
<dbReference type="AlphaFoldDB" id="A0A9J6P5G9"/>